<dbReference type="InterPro" id="IPR025559">
    <property type="entry name" value="Eis_dom"/>
</dbReference>
<evidence type="ECO:0000256" key="1">
    <source>
        <dbReference type="ARBA" id="ARBA00009213"/>
    </source>
</evidence>
<evidence type="ECO:0000313" key="6">
    <source>
        <dbReference type="EMBL" id="BAN03699.1"/>
    </source>
</evidence>
<dbReference type="PANTHER" id="PTHR37817:SF1">
    <property type="entry name" value="N-ACETYLTRANSFERASE EIS"/>
    <property type="match status" value="1"/>
</dbReference>
<organism evidence="6 7">
    <name type="scientific">Ilumatobacter coccineus (strain NBRC 103263 / KCTC 29153 / YM16-304)</name>
    <dbReference type="NCBI Taxonomy" id="1313172"/>
    <lineage>
        <taxon>Bacteria</taxon>
        <taxon>Bacillati</taxon>
        <taxon>Actinomycetota</taxon>
        <taxon>Acidimicrobiia</taxon>
        <taxon>Acidimicrobiales</taxon>
        <taxon>Ilumatobacteraceae</taxon>
        <taxon>Ilumatobacter</taxon>
    </lineage>
</organism>
<evidence type="ECO:0000259" key="5">
    <source>
        <dbReference type="PROSITE" id="PS51186"/>
    </source>
</evidence>
<dbReference type="KEGG" id="aym:YM304_33850"/>
<dbReference type="InterPro" id="IPR000182">
    <property type="entry name" value="GNAT_dom"/>
</dbReference>
<dbReference type="InterPro" id="IPR041380">
    <property type="entry name" value="Acetyltransf_17"/>
</dbReference>
<dbReference type="InterPro" id="IPR022902">
    <property type="entry name" value="NAcTrfase_Eis"/>
</dbReference>
<dbReference type="RefSeq" id="WP_015442946.1">
    <property type="nucleotide sequence ID" value="NC_020520.1"/>
</dbReference>
<dbReference type="Pfam" id="PF13527">
    <property type="entry name" value="Acetyltransf_9"/>
    <property type="match status" value="1"/>
</dbReference>
<dbReference type="InterPro" id="IPR036527">
    <property type="entry name" value="SCP2_sterol-bd_dom_sf"/>
</dbReference>
<accession>A0A6C7EEV3</accession>
<gene>
    <name evidence="6" type="ORF">YM304_33850</name>
</gene>
<dbReference type="EMBL" id="AP012057">
    <property type="protein sequence ID" value="BAN03699.1"/>
    <property type="molecule type" value="Genomic_DNA"/>
</dbReference>
<keyword evidence="7" id="KW-1185">Reference proteome</keyword>
<dbReference type="PANTHER" id="PTHR37817">
    <property type="entry name" value="N-ACETYLTRANSFERASE EIS"/>
    <property type="match status" value="1"/>
</dbReference>
<sequence>MTLTYRVPTDDDFDALLRRDEEAFGDVFDDAARLAARDAVDLDRFRMVLDGRDVVGLAGSFEMELTLPGLAVVPLGGTTWVSVAPTHRRQGILRRLLDDVHRDIADRGAPIAGLISSEGGIYERFGYGIATRSRVTTIDRRLVSIAPDFVPAPGSVRLVDPMELVDELVEIHTRYRRARAGEVDRSGAVMKRRLHRLGAGVRCALHADGYALWKIVSNWGNAEPQHRLDLGELTACTADAHVALWHVVLSHDLVGPIRSEQAIGLDDPLPYLLTDQRAVRTDAVHDMLWLRPDDVGRLFAERSYRVDDTFVIEVNDTGERWRVTADDAEPTDTAADLVSTRAGLGSLLLGGTSVTELARGRRVEIDPALLGRADAFFGWSPTPRCTTMF</sequence>
<dbReference type="Pfam" id="PF13530">
    <property type="entry name" value="SCP2_2"/>
    <property type="match status" value="1"/>
</dbReference>
<feature type="active site" description="Proton acceptor; via carboxylate" evidence="4">
    <location>
        <position position="389"/>
    </location>
</feature>
<dbReference type="Proteomes" id="UP000011863">
    <property type="component" value="Chromosome"/>
</dbReference>
<dbReference type="InterPro" id="IPR016181">
    <property type="entry name" value="Acyl_CoA_acyltransferase"/>
</dbReference>
<dbReference type="AlphaFoldDB" id="A0A6C7EEV3"/>
<dbReference type="InterPro" id="IPR051554">
    <property type="entry name" value="Acetyltransferase_Eis"/>
</dbReference>
<dbReference type="PROSITE" id="PS51186">
    <property type="entry name" value="GNAT"/>
    <property type="match status" value="1"/>
</dbReference>
<feature type="domain" description="N-acetyltransferase" evidence="5">
    <location>
        <begin position="3"/>
        <end position="163"/>
    </location>
</feature>
<feature type="binding site" evidence="4">
    <location>
        <begin position="117"/>
        <end position="118"/>
    </location>
    <ligand>
        <name>acetyl-CoA</name>
        <dbReference type="ChEBI" id="CHEBI:57288"/>
    </ligand>
</feature>
<dbReference type="HAMAP" id="MF_01812">
    <property type="entry name" value="Eis"/>
    <property type="match status" value="1"/>
</dbReference>
<proteinExistence type="inferred from homology"/>
<name>A0A6C7EEV3_ILUCY</name>
<evidence type="ECO:0000313" key="7">
    <source>
        <dbReference type="Proteomes" id="UP000011863"/>
    </source>
</evidence>
<dbReference type="SUPFAM" id="SSF55729">
    <property type="entry name" value="Acyl-CoA N-acyltransferases (Nat)"/>
    <property type="match status" value="1"/>
</dbReference>
<dbReference type="NCBIfam" id="NF002367">
    <property type="entry name" value="PRK01346.1-4"/>
    <property type="match status" value="1"/>
</dbReference>
<keyword evidence="3 4" id="KW-0012">Acyltransferase</keyword>
<dbReference type="Pfam" id="PF17668">
    <property type="entry name" value="Acetyltransf_17"/>
    <property type="match status" value="1"/>
</dbReference>
<dbReference type="GO" id="GO:0030649">
    <property type="term" value="P:aminoglycoside antibiotic catabolic process"/>
    <property type="evidence" value="ECO:0007669"/>
    <property type="project" value="TreeGrafter"/>
</dbReference>
<feature type="active site" description="Proton donor" evidence="4">
    <location>
        <position position="122"/>
    </location>
</feature>
<evidence type="ECO:0000256" key="2">
    <source>
        <dbReference type="ARBA" id="ARBA00022679"/>
    </source>
</evidence>
<keyword evidence="2 4" id="KW-0808">Transferase</keyword>
<evidence type="ECO:0000256" key="3">
    <source>
        <dbReference type="ARBA" id="ARBA00023315"/>
    </source>
</evidence>
<dbReference type="Gene3D" id="3.30.1050.10">
    <property type="entry name" value="SCP2 sterol-binding domain"/>
    <property type="match status" value="1"/>
</dbReference>
<protein>
    <recommendedName>
        <fullName evidence="5">N-acetyltransferase domain-containing protein</fullName>
    </recommendedName>
</protein>
<comment type="subunit">
    <text evidence="4">Homohexamer; trimer of dimers.</text>
</comment>
<dbReference type="Gene3D" id="3.40.630.30">
    <property type="match status" value="2"/>
</dbReference>
<reference evidence="6 7" key="1">
    <citation type="journal article" date="2013" name="Int. J. Syst. Evol. Microbiol.">
        <title>Ilumatobacter nonamiense sp. nov. and Ilumatobacter coccineum sp. nov., isolated from seashore sand.</title>
        <authorList>
            <person name="Matsumoto A."/>
            <person name="Kasai H."/>
            <person name="Matsuo Y."/>
            <person name="Shizuri Y."/>
            <person name="Ichikawa N."/>
            <person name="Fujita N."/>
            <person name="Omura S."/>
            <person name="Takahashi Y."/>
        </authorList>
    </citation>
    <scope>NUCLEOTIDE SEQUENCE [LARGE SCALE GENOMIC DNA]</scope>
    <source>
        <strain evidence="7">NBRC 103263 / KCTC 29153 / YM16-304</strain>
    </source>
</reference>
<feature type="binding site" evidence="4">
    <location>
        <begin position="81"/>
        <end position="83"/>
    </location>
    <ligand>
        <name>acetyl-CoA</name>
        <dbReference type="ChEBI" id="CHEBI:57288"/>
    </ligand>
</feature>
<dbReference type="SUPFAM" id="SSF55718">
    <property type="entry name" value="SCP-like"/>
    <property type="match status" value="1"/>
</dbReference>
<dbReference type="GO" id="GO:0034069">
    <property type="term" value="F:aminoglycoside N-acetyltransferase activity"/>
    <property type="evidence" value="ECO:0007669"/>
    <property type="project" value="TreeGrafter"/>
</dbReference>
<feature type="binding site" evidence="4">
    <location>
        <begin position="89"/>
        <end position="94"/>
    </location>
    <ligand>
        <name>acetyl-CoA</name>
        <dbReference type="ChEBI" id="CHEBI:57288"/>
    </ligand>
</feature>
<evidence type="ECO:0000256" key="4">
    <source>
        <dbReference type="HAMAP-Rule" id="MF_01812"/>
    </source>
</evidence>
<comment type="similarity">
    <text evidence="1 4">Belongs to the acetyltransferase Eis family.</text>
</comment>